<dbReference type="GO" id="GO:0016757">
    <property type="term" value="F:glycosyltransferase activity"/>
    <property type="evidence" value="ECO:0007669"/>
    <property type="project" value="InterPro"/>
</dbReference>
<sequence length="334" mass="38456">MATYASTVAIYNIQYKGFVEKNNVSYYFPNFSRWALRFPFRFNRFVKNLQPDVVIVHGLIFPWQVVMLRMQLGQAVKILAQHHAERPFWDVLRIFFQRWADRHIDAYLFASQDLASDWLAKQQIRNASKVKEVMTASSSFYPMDKKIARQVTRATGKHVFLWVGNLNENKDPETMVRAFTRFAHRHEGASLYMIYQSVELLRQLKKILSESSTGHRVFLVGKVENDELLHWYNSADFIVSSSHYESAGIAVCEALSCGCIPILTNIPSFRMMTQRGAMGVLFEPGDEDGLVSALARGVTLNRAEEVEKVLQRFNEALSCDAIARRIMQIIQEET</sequence>
<accession>A0A1M5NNA8</accession>
<evidence type="ECO:0000259" key="2">
    <source>
        <dbReference type="Pfam" id="PF13439"/>
    </source>
</evidence>
<name>A0A1M5NNA8_9BACT</name>
<feature type="domain" description="Glycosyl transferase family 1" evidence="1">
    <location>
        <begin position="146"/>
        <end position="297"/>
    </location>
</feature>
<dbReference type="CDD" id="cd03801">
    <property type="entry name" value="GT4_PimA-like"/>
    <property type="match status" value="1"/>
</dbReference>
<dbReference type="Pfam" id="PF13439">
    <property type="entry name" value="Glyco_transf_4"/>
    <property type="match status" value="1"/>
</dbReference>
<dbReference type="InterPro" id="IPR028098">
    <property type="entry name" value="Glyco_trans_4-like_N"/>
</dbReference>
<organism evidence="3 4">
    <name type="scientific">Chryseolinea serpens</name>
    <dbReference type="NCBI Taxonomy" id="947013"/>
    <lineage>
        <taxon>Bacteria</taxon>
        <taxon>Pseudomonadati</taxon>
        <taxon>Bacteroidota</taxon>
        <taxon>Cytophagia</taxon>
        <taxon>Cytophagales</taxon>
        <taxon>Fulvivirgaceae</taxon>
        <taxon>Chryseolinea</taxon>
    </lineage>
</organism>
<dbReference type="AlphaFoldDB" id="A0A1M5NNA8"/>
<dbReference type="Gene3D" id="3.40.50.2000">
    <property type="entry name" value="Glycogen Phosphorylase B"/>
    <property type="match status" value="2"/>
</dbReference>
<dbReference type="SUPFAM" id="SSF53756">
    <property type="entry name" value="UDP-Glycosyltransferase/glycogen phosphorylase"/>
    <property type="match status" value="1"/>
</dbReference>
<dbReference type="InterPro" id="IPR050194">
    <property type="entry name" value="Glycosyltransferase_grp1"/>
</dbReference>
<protein>
    <submittedName>
        <fullName evidence="3">Glycosyltransferase involved in cell wall bisynthesis</fullName>
    </submittedName>
</protein>
<dbReference type="EMBL" id="FQWQ01000001">
    <property type="protein sequence ID" value="SHG91000.1"/>
    <property type="molecule type" value="Genomic_DNA"/>
</dbReference>
<reference evidence="3 4" key="1">
    <citation type="submission" date="2016-11" db="EMBL/GenBank/DDBJ databases">
        <authorList>
            <person name="Jaros S."/>
            <person name="Januszkiewicz K."/>
            <person name="Wedrychowicz H."/>
        </authorList>
    </citation>
    <scope>NUCLEOTIDE SEQUENCE [LARGE SCALE GENOMIC DNA]</scope>
    <source>
        <strain evidence="3 4">DSM 24574</strain>
    </source>
</reference>
<keyword evidence="4" id="KW-1185">Reference proteome</keyword>
<keyword evidence="3" id="KW-0808">Transferase</keyword>
<evidence type="ECO:0000313" key="3">
    <source>
        <dbReference type="EMBL" id="SHG91000.1"/>
    </source>
</evidence>
<feature type="domain" description="Glycosyltransferase subfamily 4-like N-terminal" evidence="2">
    <location>
        <begin position="22"/>
        <end position="125"/>
    </location>
</feature>
<dbReference type="PANTHER" id="PTHR45947:SF3">
    <property type="entry name" value="SULFOQUINOVOSYL TRANSFERASE SQD2"/>
    <property type="match status" value="1"/>
</dbReference>
<evidence type="ECO:0000313" key="4">
    <source>
        <dbReference type="Proteomes" id="UP000184212"/>
    </source>
</evidence>
<dbReference type="PANTHER" id="PTHR45947">
    <property type="entry name" value="SULFOQUINOVOSYL TRANSFERASE SQD2"/>
    <property type="match status" value="1"/>
</dbReference>
<dbReference type="InterPro" id="IPR001296">
    <property type="entry name" value="Glyco_trans_1"/>
</dbReference>
<gene>
    <name evidence="3" type="ORF">SAMN04488109_2433</name>
</gene>
<dbReference type="Pfam" id="PF00534">
    <property type="entry name" value="Glycos_transf_1"/>
    <property type="match status" value="1"/>
</dbReference>
<evidence type="ECO:0000259" key="1">
    <source>
        <dbReference type="Pfam" id="PF00534"/>
    </source>
</evidence>
<proteinExistence type="predicted"/>
<dbReference type="STRING" id="947013.SAMN04488109_2433"/>
<dbReference type="Proteomes" id="UP000184212">
    <property type="component" value="Unassembled WGS sequence"/>
</dbReference>